<dbReference type="NCBIfam" id="NF002780">
    <property type="entry name" value="PRK02898.1"/>
    <property type="match status" value="1"/>
</dbReference>
<feature type="transmembrane region" description="Helical" evidence="10">
    <location>
        <begin position="9"/>
        <end position="25"/>
    </location>
</feature>
<comment type="similarity">
    <text evidence="10">Belongs to the CbiN family.</text>
</comment>
<keyword evidence="9 10" id="KW-0170">Cobalt</keyword>
<evidence type="ECO:0000256" key="8">
    <source>
        <dbReference type="ARBA" id="ARBA00023136"/>
    </source>
</evidence>
<evidence type="ECO:0000256" key="9">
    <source>
        <dbReference type="ARBA" id="ARBA00023285"/>
    </source>
</evidence>
<comment type="caution">
    <text evidence="11">The sequence shown here is derived from an EMBL/GenBank/DDBJ whole genome shotgun (WGS) entry which is preliminary data.</text>
</comment>
<evidence type="ECO:0000256" key="2">
    <source>
        <dbReference type="ARBA" id="ARBA00022448"/>
    </source>
</evidence>
<keyword evidence="1 10" id="KW-0171">Cobalt transport</keyword>
<proteinExistence type="inferred from homology"/>
<comment type="subunit">
    <text evidence="10">Forms an energy-coupling factor (ECF) transporter complex composed of an ATP-binding protein (A component, CbiO), a transmembrane protein (T component, CbiQ) and 2 possible substrate-capture proteins (S components, CbiM and CbiN) of unknown stoichimetry.</text>
</comment>
<evidence type="ECO:0000256" key="3">
    <source>
        <dbReference type="ARBA" id="ARBA00022475"/>
    </source>
</evidence>
<dbReference type="PANTHER" id="PTHR38662:SF1">
    <property type="entry name" value="COBALT TRANSPORT PROTEIN CBIN"/>
    <property type="match status" value="1"/>
</dbReference>
<organism evidence="11 12">
    <name type="scientific">Tissierella simiarum</name>
    <dbReference type="NCBI Taxonomy" id="2841534"/>
    <lineage>
        <taxon>Bacteria</taxon>
        <taxon>Bacillati</taxon>
        <taxon>Bacillota</taxon>
        <taxon>Tissierellia</taxon>
        <taxon>Tissierellales</taxon>
        <taxon>Tissierellaceae</taxon>
        <taxon>Tissierella</taxon>
    </lineage>
</organism>
<dbReference type="InterPro" id="IPR003705">
    <property type="entry name" value="CbiN"/>
</dbReference>
<dbReference type="Pfam" id="PF02553">
    <property type="entry name" value="CbiN"/>
    <property type="match status" value="1"/>
</dbReference>
<comment type="pathway">
    <text evidence="10">Cofactor biosynthesis; adenosylcobalamin biosynthesis.</text>
</comment>
<evidence type="ECO:0000256" key="7">
    <source>
        <dbReference type="ARBA" id="ARBA00023065"/>
    </source>
</evidence>
<dbReference type="EMBL" id="JAHLPM010000003">
    <property type="protein sequence ID" value="MBU5437431.1"/>
    <property type="molecule type" value="Genomic_DNA"/>
</dbReference>
<name>A0ABS6E3E2_9FIRM</name>
<keyword evidence="8 10" id="KW-0472">Membrane</keyword>
<evidence type="ECO:0000313" key="11">
    <source>
        <dbReference type="EMBL" id="MBU5437431.1"/>
    </source>
</evidence>
<evidence type="ECO:0000313" key="12">
    <source>
        <dbReference type="Proteomes" id="UP000749471"/>
    </source>
</evidence>
<reference evidence="11 12" key="1">
    <citation type="submission" date="2021-06" db="EMBL/GenBank/DDBJ databases">
        <authorList>
            <person name="Sun Q."/>
            <person name="Li D."/>
        </authorList>
    </citation>
    <scope>NUCLEOTIDE SEQUENCE [LARGE SCALE GENOMIC DNA]</scope>
    <source>
        <strain evidence="11 12">MSJ-40</strain>
    </source>
</reference>
<dbReference type="NCBIfam" id="TIGR01165">
    <property type="entry name" value="cbiN"/>
    <property type="match status" value="1"/>
</dbReference>
<evidence type="ECO:0000256" key="10">
    <source>
        <dbReference type="HAMAP-Rule" id="MF_00330"/>
    </source>
</evidence>
<keyword evidence="6 10" id="KW-1133">Transmembrane helix</keyword>
<dbReference type="HAMAP" id="MF_00330">
    <property type="entry name" value="CbiN"/>
    <property type="match status" value="1"/>
</dbReference>
<feature type="transmembrane region" description="Helical" evidence="10">
    <location>
        <begin position="67"/>
        <end position="87"/>
    </location>
</feature>
<protein>
    <recommendedName>
        <fullName evidence="10">Cobalt transport protein CbiN</fullName>
    </recommendedName>
    <alternativeName>
        <fullName evidence="10">Energy-coupling factor transporter probable substrate-capture protein CbiN</fullName>
        <shortName evidence="10">ECF transporter S component CbiN</shortName>
    </alternativeName>
</protein>
<comment type="subcellular location">
    <subcellularLocation>
        <location evidence="10">Cell membrane</location>
        <topology evidence="10">Multi-pass membrane protein</topology>
    </subcellularLocation>
</comment>
<dbReference type="PANTHER" id="PTHR38662">
    <property type="entry name" value="COBALT TRANSPORT PROTEIN CBIN"/>
    <property type="match status" value="1"/>
</dbReference>
<evidence type="ECO:0000256" key="5">
    <source>
        <dbReference type="ARBA" id="ARBA00022692"/>
    </source>
</evidence>
<keyword evidence="5 10" id="KW-0812">Transmembrane</keyword>
<comment type="function">
    <text evidence="10">Part of the energy-coupling factor (ECF) transporter complex CbiMNOQ involved in cobalt import.</text>
</comment>
<gene>
    <name evidence="10" type="primary">cbiN</name>
    <name evidence="11" type="ORF">KQI42_05385</name>
</gene>
<keyword evidence="7 10" id="KW-0406">Ion transport</keyword>
<evidence type="ECO:0000256" key="4">
    <source>
        <dbReference type="ARBA" id="ARBA00022573"/>
    </source>
</evidence>
<sequence>MKQLGKKNLLLLLLAIAIIITPLIIKRDSEFEGADGQAEGVIEEISPDYEPWFESIWEPPSGEIESLLFSLQVAIGAGAIGYIFGGLKEKRKIAANR</sequence>
<dbReference type="RefSeq" id="WP_216517518.1">
    <property type="nucleotide sequence ID" value="NZ_JAHLPM010000003.1"/>
</dbReference>
<keyword evidence="4 10" id="KW-0169">Cobalamin biosynthesis</keyword>
<keyword evidence="3 10" id="KW-1003">Cell membrane</keyword>
<evidence type="ECO:0000256" key="1">
    <source>
        <dbReference type="ARBA" id="ARBA00022426"/>
    </source>
</evidence>
<evidence type="ECO:0000256" key="6">
    <source>
        <dbReference type="ARBA" id="ARBA00022989"/>
    </source>
</evidence>
<dbReference type="Proteomes" id="UP000749471">
    <property type="component" value="Unassembled WGS sequence"/>
</dbReference>
<accession>A0ABS6E3E2</accession>
<keyword evidence="2 10" id="KW-0813">Transport</keyword>
<keyword evidence="12" id="KW-1185">Reference proteome</keyword>